<sequence length="301" mass="34018">MRIVFCNDDLMPRSVDSSYKDESVAASEAGFAFELIDFSALRNGDAEASARFVEVTSELETAIYRGWMLTPNEYKGMHDALCRRNIRLITSPDEYLHCHWLPNSYSAIAGHTPRSIWMQSASTSWDMKAINDLVKQFGTAPVIVKDYVKSRKHEWNEACFIPNASDAEKVAQVVNRFIELQDDDLQGGLVFREFVKFEPIGVHPKSGMPLTLEFRLFVVDGSVISGAPYWEGQEGTVEPPITHFENLLRNVRSRFFTCDVARTMDGNWMIVELGDAQVSGLPARCHPMDFYDALATRTSKL</sequence>
<dbReference type="Pfam" id="PF14243">
    <property type="entry name" value="R2K_3"/>
    <property type="match status" value="1"/>
</dbReference>
<evidence type="ECO:0000313" key="3">
    <source>
        <dbReference type="Proteomes" id="UP000317178"/>
    </source>
</evidence>
<evidence type="ECO:0000313" key="2">
    <source>
        <dbReference type="EMBL" id="QDU80473.1"/>
    </source>
</evidence>
<dbReference type="Proteomes" id="UP000317178">
    <property type="component" value="Chromosome"/>
</dbReference>
<dbReference type="OrthoDB" id="5355744at2"/>
<feature type="domain" description="ATP-grasp" evidence="1">
    <location>
        <begin position="138"/>
        <end position="294"/>
    </location>
</feature>
<name>A0A518CMN6_9PLAN</name>
<dbReference type="KEGG" id="plon:Pla110_22030"/>
<keyword evidence="3" id="KW-1185">Reference proteome</keyword>
<proteinExistence type="predicted"/>
<dbReference type="InterPro" id="IPR025643">
    <property type="entry name" value="R2K_3"/>
</dbReference>
<evidence type="ECO:0000259" key="1">
    <source>
        <dbReference type="Pfam" id="PF14243"/>
    </source>
</evidence>
<dbReference type="AlphaFoldDB" id="A0A518CMN6"/>
<gene>
    <name evidence="2" type="ORF">Pla110_22030</name>
</gene>
<organism evidence="2 3">
    <name type="scientific">Polystyrenella longa</name>
    <dbReference type="NCBI Taxonomy" id="2528007"/>
    <lineage>
        <taxon>Bacteria</taxon>
        <taxon>Pseudomonadati</taxon>
        <taxon>Planctomycetota</taxon>
        <taxon>Planctomycetia</taxon>
        <taxon>Planctomycetales</taxon>
        <taxon>Planctomycetaceae</taxon>
        <taxon>Polystyrenella</taxon>
    </lineage>
</organism>
<protein>
    <recommendedName>
        <fullName evidence="1">ATP-grasp domain-containing protein</fullName>
    </recommendedName>
</protein>
<reference evidence="2 3" key="1">
    <citation type="submission" date="2019-02" db="EMBL/GenBank/DDBJ databases">
        <title>Deep-cultivation of Planctomycetes and their phenomic and genomic characterization uncovers novel biology.</title>
        <authorList>
            <person name="Wiegand S."/>
            <person name="Jogler M."/>
            <person name="Boedeker C."/>
            <person name="Pinto D."/>
            <person name="Vollmers J."/>
            <person name="Rivas-Marin E."/>
            <person name="Kohn T."/>
            <person name="Peeters S.H."/>
            <person name="Heuer A."/>
            <person name="Rast P."/>
            <person name="Oberbeckmann S."/>
            <person name="Bunk B."/>
            <person name="Jeske O."/>
            <person name="Meyerdierks A."/>
            <person name="Storesund J.E."/>
            <person name="Kallscheuer N."/>
            <person name="Luecker S."/>
            <person name="Lage O.M."/>
            <person name="Pohl T."/>
            <person name="Merkel B.J."/>
            <person name="Hornburger P."/>
            <person name="Mueller R.-W."/>
            <person name="Bruemmer F."/>
            <person name="Labrenz M."/>
            <person name="Spormann A.M."/>
            <person name="Op den Camp H."/>
            <person name="Overmann J."/>
            <person name="Amann R."/>
            <person name="Jetten M.S.M."/>
            <person name="Mascher T."/>
            <person name="Medema M.H."/>
            <person name="Devos D.P."/>
            <person name="Kaster A.-K."/>
            <person name="Ovreas L."/>
            <person name="Rohde M."/>
            <person name="Galperin M.Y."/>
            <person name="Jogler C."/>
        </authorList>
    </citation>
    <scope>NUCLEOTIDE SEQUENCE [LARGE SCALE GENOMIC DNA]</scope>
    <source>
        <strain evidence="2 3">Pla110</strain>
    </source>
</reference>
<accession>A0A518CMN6</accession>
<dbReference type="EMBL" id="CP036281">
    <property type="protein sequence ID" value="QDU80473.1"/>
    <property type="molecule type" value="Genomic_DNA"/>
</dbReference>